<protein>
    <submittedName>
        <fullName evidence="2">Uncharacterized protein</fullName>
    </submittedName>
</protein>
<dbReference type="OrthoDB" id="2295514at2759"/>
<keyword evidence="3" id="KW-1185">Reference proteome</keyword>
<proteinExistence type="predicted"/>
<sequence length="319" mass="37582">MRWKQINNLAYINYIITIYLNNRVQSLFKWSQYRELENRRQYVAEEALRGREATDLHLLYHMMGFVPATVTTSGNFIQYIRMIGEFHTEIYENFNFHYRHREMRMRYFGAHRSALEMLANLLIGVDEQNDPQLPPQLPTFFRHSKKERKNHRRAVRRERRRQPGYVPPLPTIVAYGDGRLRPSMRGYEPTPVEFIKVGVIQIEICGYVQIIAGYRRNVYPYRWCRHCERGIDENGENVLGRVIDRDLNAANNIGRVFTAYINSNGDPNSRPLYLRRPANQNQHIDAQIQEEELVQEEIASEEEEILEGLHEGQGAQGGE</sequence>
<feature type="region of interest" description="Disordered" evidence="1">
    <location>
        <begin position="145"/>
        <end position="164"/>
    </location>
</feature>
<dbReference type="AlphaFoldDB" id="A0A8H7V4A9"/>
<feature type="compositionally biased region" description="Basic residues" evidence="1">
    <location>
        <begin position="145"/>
        <end position="162"/>
    </location>
</feature>
<accession>A0A8H7V4A9</accession>
<comment type="caution">
    <text evidence="2">The sequence shown here is derived from an EMBL/GenBank/DDBJ whole genome shotgun (WGS) entry which is preliminary data.</text>
</comment>
<name>A0A8H7V4A9_9FUNG</name>
<dbReference type="Proteomes" id="UP000646827">
    <property type="component" value="Unassembled WGS sequence"/>
</dbReference>
<reference evidence="2 3" key="1">
    <citation type="submission" date="2020-12" db="EMBL/GenBank/DDBJ databases">
        <title>Metabolic potential, ecology and presence of endohyphal bacteria is reflected in genomic diversity of Mucoromycotina.</title>
        <authorList>
            <person name="Muszewska A."/>
            <person name="Okrasinska A."/>
            <person name="Steczkiewicz K."/>
            <person name="Drgas O."/>
            <person name="Orlowska M."/>
            <person name="Perlinska-Lenart U."/>
            <person name="Aleksandrzak-Piekarczyk T."/>
            <person name="Szatraj K."/>
            <person name="Zielenkiewicz U."/>
            <person name="Pilsyk S."/>
            <person name="Malc E."/>
            <person name="Mieczkowski P."/>
            <person name="Kruszewska J.S."/>
            <person name="Biernat P."/>
            <person name="Pawlowska J."/>
        </authorList>
    </citation>
    <scope>NUCLEOTIDE SEQUENCE [LARGE SCALE GENOMIC DNA]</scope>
    <source>
        <strain evidence="2 3">CBS 142.35</strain>
    </source>
</reference>
<organism evidence="2 3">
    <name type="scientific">Circinella minor</name>
    <dbReference type="NCBI Taxonomy" id="1195481"/>
    <lineage>
        <taxon>Eukaryota</taxon>
        <taxon>Fungi</taxon>
        <taxon>Fungi incertae sedis</taxon>
        <taxon>Mucoromycota</taxon>
        <taxon>Mucoromycotina</taxon>
        <taxon>Mucoromycetes</taxon>
        <taxon>Mucorales</taxon>
        <taxon>Lichtheimiaceae</taxon>
        <taxon>Circinella</taxon>
    </lineage>
</organism>
<evidence type="ECO:0000313" key="3">
    <source>
        <dbReference type="Proteomes" id="UP000646827"/>
    </source>
</evidence>
<dbReference type="EMBL" id="JAEPRB010001206">
    <property type="protein sequence ID" value="KAG2206660.1"/>
    <property type="molecule type" value="Genomic_DNA"/>
</dbReference>
<evidence type="ECO:0000256" key="1">
    <source>
        <dbReference type="SAM" id="MobiDB-lite"/>
    </source>
</evidence>
<evidence type="ECO:0000313" key="2">
    <source>
        <dbReference type="EMBL" id="KAG2206660.1"/>
    </source>
</evidence>
<gene>
    <name evidence="2" type="ORF">INT45_002997</name>
</gene>